<organism evidence="2 3">
    <name type="scientific">Linderina pennispora</name>
    <dbReference type="NCBI Taxonomy" id="61395"/>
    <lineage>
        <taxon>Eukaryota</taxon>
        <taxon>Fungi</taxon>
        <taxon>Fungi incertae sedis</taxon>
        <taxon>Zoopagomycota</taxon>
        <taxon>Kickxellomycotina</taxon>
        <taxon>Kickxellomycetes</taxon>
        <taxon>Kickxellales</taxon>
        <taxon>Kickxellaceae</taxon>
        <taxon>Linderina</taxon>
    </lineage>
</organism>
<dbReference type="Pfam" id="PF01764">
    <property type="entry name" value="Lipase_3"/>
    <property type="match status" value="1"/>
</dbReference>
<dbReference type="GeneID" id="63806645"/>
<dbReference type="PANTHER" id="PTHR45908">
    <property type="entry name" value="PROTEIN CBG11750-RELATED"/>
    <property type="match status" value="1"/>
</dbReference>
<dbReference type="InterPro" id="IPR029058">
    <property type="entry name" value="AB_hydrolase_fold"/>
</dbReference>
<gene>
    <name evidence="2" type="ORF">DL89DRAFT_289746</name>
</gene>
<reference evidence="2 3" key="1">
    <citation type="submission" date="2016-07" db="EMBL/GenBank/DDBJ databases">
        <title>Pervasive Adenine N6-methylation of Active Genes in Fungi.</title>
        <authorList>
            <consortium name="DOE Joint Genome Institute"/>
            <person name="Mondo S.J."/>
            <person name="Dannebaum R.O."/>
            <person name="Kuo R.C."/>
            <person name="Labutti K."/>
            <person name="Haridas S."/>
            <person name="Kuo A."/>
            <person name="Salamov A."/>
            <person name="Ahrendt S.R."/>
            <person name="Lipzen A."/>
            <person name="Sullivan W."/>
            <person name="Andreopoulos W.B."/>
            <person name="Clum A."/>
            <person name="Lindquist E."/>
            <person name="Daum C."/>
            <person name="Ramamoorthy G.K."/>
            <person name="Gryganskyi A."/>
            <person name="Culley D."/>
            <person name="Magnuson J.K."/>
            <person name="James T.Y."/>
            <person name="O'Malley M.A."/>
            <person name="Stajich J.E."/>
            <person name="Spatafora J.W."/>
            <person name="Visel A."/>
            <person name="Grigoriev I.V."/>
        </authorList>
    </citation>
    <scope>NUCLEOTIDE SEQUENCE [LARGE SCALE GENOMIC DNA]</scope>
    <source>
        <strain evidence="2 3">ATCC 12442</strain>
    </source>
</reference>
<name>A0A1Y1WKP3_9FUNG</name>
<dbReference type="OrthoDB" id="426718at2759"/>
<dbReference type="Gene3D" id="3.40.50.1820">
    <property type="entry name" value="alpha/beta hydrolase"/>
    <property type="match status" value="1"/>
</dbReference>
<feature type="domain" description="Fungal lipase-type" evidence="1">
    <location>
        <begin position="10"/>
        <end position="88"/>
    </location>
</feature>
<dbReference type="Proteomes" id="UP000193922">
    <property type="component" value="Unassembled WGS sequence"/>
</dbReference>
<keyword evidence="3" id="KW-1185">Reference proteome</keyword>
<dbReference type="GO" id="GO:0016787">
    <property type="term" value="F:hydrolase activity"/>
    <property type="evidence" value="ECO:0007669"/>
    <property type="project" value="UniProtKB-KW"/>
</dbReference>
<keyword evidence="2" id="KW-0378">Hydrolase</keyword>
<sequence>MRIRPEGDTIVEAISDLVAKFPTFKITFVGHSLGGALASVAAADFMQLFTYGQPRTGNSAYARWIENQGFPISRVVYKKDLVPRVPLQSMGFHHHSEELWYTPAGGFTHCGSNGENPNCQDSVPFLTLDARDHGGYPGLS</sequence>
<proteinExistence type="predicted"/>
<comment type="caution">
    <text evidence="2">The sequence shown here is derived from an EMBL/GenBank/DDBJ whole genome shotgun (WGS) entry which is preliminary data.</text>
</comment>
<dbReference type="SUPFAM" id="SSF53474">
    <property type="entry name" value="alpha/beta-Hydrolases"/>
    <property type="match status" value="1"/>
</dbReference>
<dbReference type="GO" id="GO:0006629">
    <property type="term" value="P:lipid metabolic process"/>
    <property type="evidence" value="ECO:0007669"/>
    <property type="project" value="InterPro"/>
</dbReference>
<evidence type="ECO:0000313" key="3">
    <source>
        <dbReference type="Proteomes" id="UP000193922"/>
    </source>
</evidence>
<dbReference type="CDD" id="cd00519">
    <property type="entry name" value="Lipase_3"/>
    <property type="match status" value="1"/>
</dbReference>
<accession>A0A1Y1WKP3</accession>
<dbReference type="AlphaFoldDB" id="A0A1Y1WKP3"/>
<protein>
    <submittedName>
        <fullName evidence="2">Alpha/beta-hydrolase</fullName>
    </submittedName>
</protein>
<dbReference type="RefSeq" id="XP_040747328.1">
    <property type="nucleotide sequence ID" value="XM_040889997.1"/>
</dbReference>
<evidence type="ECO:0000313" key="2">
    <source>
        <dbReference type="EMBL" id="ORX74117.1"/>
    </source>
</evidence>
<dbReference type="EMBL" id="MCFD01000001">
    <property type="protein sequence ID" value="ORX74117.1"/>
    <property type="molecule type" value="Genomic_DNA"/>
</dbReference>
<dbReference type="InterPro" id="IPR002921">
    <property type="entry name" value="Fungal_lipase-type"/>
</dbReference>
<evidence type="ECO:0000259" key="1">
    <source>
        <dbReference type="Pfam" id="PF01764"/>
    </source>
</evidence>